<dbReference type="RefSeq" id="WP_262485630.1">
    <property type="nucleotide sequence ID" value="NZ_FOIU01000001.1"/>
</dbReference>
<keyword evidence="1" id="KW-1133">Transmembrane helix</keyword>
<proteinExistence type="predicted"/>
<dbReference type="EMBL" id="FOIU01000001">
    <property type="protein sequence ID" value="SEV90594.1"/>
    <property type="molecule type" value="Genomic_DNA"/>
</dbReference>
<keyword evidence="1" id="KW-0812">Transmembrane</keyword>
<evidence type="ECO:0000313" key="2">
    <source>
        <dbReference type="EMBL" id="SEV90594.1"/>
    </source>
</evidence>
<keyword evidence="3" id="KW-1185">Reference proteome</keyword>
<protein>
    <submittedName>
        <fullName evidence="2">Uncharacterized protein</fullName>
    </submittedName>
</protein>
<dbReference type="AlphaFoldDB" id="A0A1I0MQU9"/>
<reference evidence="3" key="1">
    <citation type="submission" date="2016-10" db="EMBL/GenBank/DDBJ databases">
        <authorList>
            <person name="Varghese N."/>
            <person name="Submissions S."/>
        </authorList>
    </citation>
    <scope>NUCLEOTIDE SEQUENCE [LARGE SCALE GENOMIC DNA]</scope>
    <source>
        <strain evidence="3">DSM 17724</strain>
    </source>
</reference>
<name>A0A1I0MQU9_9FLAO</name>
<keyword evidence="1" id="KW-0472">Membrane</keyword>
<organism evidence="2 3">
    <name type="scientific">Chryseobacterium wanjuense</name>
    <dbReference type="NCBI Taxonomy" id="356305"/>
    <lineage>
        <taxon>Bacteria</taxon>
        <taxon>Pseudomonadati</taxon>
        <taxon>Bacteroidota</taxon>
        <taxon>Flavobacteriia</taxon>
        <taxon>Flavobacteriales</taxon>
        <taxon>Weeksellaceae</taxon>
        <taxon>Chryseobacterium group</taxon>
        <taxon>Chryseobacterium</taxon>
    </lineage>
</organism>
<sequence length="44" mass="4764">MILAVESASSKAYELDLAQQILVVGVVVLVGLLGFAFINSWNKR</sequence>
<accession>A0A1I0MQU9</accession>
<gene>
    <name evidence="2" type="ORF">SAMN05421841_0127</name>
</gene>
<evidence type="ECO:0000313" key="3">
    <source>
        <dbReference type="Proteomes" id="UP000199469"/>
    </source>
</evidence>
<feature type="transmembrane region" description="Helical" evidence="1">
    <location>
        <begin position="17"/>
        <end position="38"/>
    </location>
</feature>
<evidence type="ECO:0000256" key="1">
    <source>
        <dbReference type="SAM" id="Phobius"/>
    </source>
</evidence>
<dbReference type="Proteomes" id="UP000199469">
    <property type="component" value="Unassembled WGS sequence"/>
</dbReference>